<dbReference type="InterPro" id="IPR011989">
    <property type="entry name" value="ARM-like"/>
</dbReference>
<dbReference type="PANTHER" id="PTHR23346:SF19">
    <property type="entry name" value="PROTEASOME ADAPTER AND SCAFFOLD PROTEIN ECM29"/>
    <property type="match status" value="1"/>
</dbReference>
<dbReference type="InterPro" id="IPR055444">
    <property type="entry name" value="ARM_ECM29"/>
</dbReference>
<proteinExistence type="predicted"/>
<dbReference type="InterPro" id="IPR057546">
    <property type="entry name" value="HEAT_GCN1"/>
</dbReference>
<evidence type="ECO:0000256" key="3">
    <source>
        <dbReference type="ARBA" id="ARBA00022737"/>
    </source>
</evidence>
<comment type="caution">
    <text evidence="9">The sequence shown here is derived from an EMBL/GenBank/DDBJ whole genome shotgun (WGS) entry which is preliminary data.</text>
</comment>
<dbReference type="STRING" id="3750.A0A498K6W1"/>
<dbReference type="GO" id="GO:0000502">
    <property type="term" value="C:proteasome complex"/>
    <property type="evidence" value="ECO:0007669"/>
    <property type="project" value="UniProtKB-KW"/>
</dbReference>
<keyword evidence="10" id="KW-1185">Reference proteome</keyword>
<evidence type="ECO:0000259" key="5">
    <source>
        <dbReference type="Pfam" id="PF13001"/>
    </source>
</evidence>
<evidence type="ECO:0000256" key="2">
    <source>
        <dbReference type="ARBA" id="ARBA00022490"/>
    </source>
</evidence>
<evidence type="ECO:0000259" key="6">
    <source>
        <dbReference type="Pfam" id="PF23271"/>
    </source>
</evidence>
<dbReference type="Gene3D" id="1.25.10.10">
    <property type="entry name" value="Leucine-rich Repeat Variant"/>
    <property type="match status" value="2"/>
</dbReference>
<feature type="domain" description="Proteasome adapter and scaffold protein ECM29 HEAT-repeat" evidence="8">
    <location>
        <begin position="1375"/>
        <end position="1534"/>
    </location>
</feature>
<keyword evidence="4" id="KW-0647">Proteasome</keyword>
<keyword evidence="3" id="KW-0677">Repeat</keyword>
<dbReference type="Proteomes" id="UP000290289">
    <property type="component" value="Chromosome 3"/>
</dbReference>
<dbReference type="InterPro" id="IPR055443">
    <property type="entry name" value="HEAT_ECM29"/>
</dbReference>
<dbReference type="GO" id="GO:0060090">
    <property type="term" value="F:molecular adaptor activity"/>
    <property type="evidence" value="ECO:0007669"/>
    <property type="project" value="InterPro"/>
</dbReference>
<dbReference type="EMBL" id="RDQH01000329">
    <property type="protein sequence ID" value="RXI03126.1"/>
    <property type="molecule type" value="Genomic_DNA"/>
</dbReference>
<reference evidence="9 10" key="1">
    <citation type="submission" date="2018-10" db="EMBL/GenBank/DDBJ databases">
        <title>A high-quality apple genome assembly.</title>
        <authorList>
            <person name="Hu J."/>
        </authorList>
    </citation>
    <scope>NUCLEOTIDE SEQUENCE [LARGE SCALE GENOMIC DNA]</scope>
    <source>
        <strain evidence="10">cv. HFTH1</strain>
        <tissue evidence="9">Young leaf</tissue>
    </source>
</reference>
<accession>A0A498K6W1</accession>
<protein>
    <recommendedName>
        <fullName evidence="11">Proteasome-associated protein ECM29 homolog</fullName>
    </recommendedName>
</protein>
<dbReference type="GO" id="GO:0043248">
    <property type="term" value="P:proteasome assembly"/>
    <property type="evidence" value="ECO:0007669"/>
    <property type="project" value="InterPro"/>
</dbReference>
<evidence type="ECO:0000259" key="7">
    <source>
        <dbReference type="Pfam" id="PF23702"/>
    </source>
</evidence>
<evidence type="ECO:0000256" key="1">
    <source>
        <dbReference type="ARBA" id="ARBA00004496"/>
    </source>
</evidence>
<evidence type="ECO:0000259" key="8">
    <source>
        <dbReference type="Pfam" id="PF24492"/>
    </source>
</evidence>
<dbReference type="SUPFAM" id="SSF48371">
    <property type="entry name" value="ARM repeat"/>
    <property type="match status" value="2"/>
</dbReference>
<dbReference type="Pfam" id="PF13001">
    <property type="entry name" value="ECM29_N"/>
    <property type="match status" value="1"/>
</dbReference>
<feature type="domain" description="Proteasome component Ecm29 N-terminal" evidence="5">
    <location>
        <begin position="20"/>
        <end position="496"/>
    </location>
</feature>
<dbReference type="GO" id="GO:0005737">
    <property type="term" value="C:cytoplasm"/>
    <property type="evidence" value="ECO:0007669"/>
    <property type="project" value="UniProtKB-SubCell"/>
</dbReference>
<feature type="domain" description="Stalled ribosome sensor GCN1-like HEAT repeats region" evidence="6">
    <location>
        <begin position="1093"/>
        <end position="1241"/>
    </location>
</feature>
<dbReference type="GO" id="GO:0005634">
    <property type="term" value="C:nucleus"/>
    <property type="evidence" value="ECO:0007669"/>
    <property type="project" value="TreeGrafter"/>
</dbReference>
<organism evidence="9 10">
    <name type="scientific">Malus domestica</name>
    <name type="common">Apple</name>
    <name type="synonym">Pyrus malus</name>
    <dbReference type="NCBI Taxonomy" id="3750"/>
    <lineage>
        <taxon>Eukaryota</taxon>
        <taxon>Viridiplantae</taxon>
        <taxon>Streptophyta</taxon>
        <taxon>Embryophyta</taxon>
        <taxon>Tracheophyta</taxon>
        <taxon>Spermatophyta</taxon>
        <taxon>Magnoliopsida</taxon>
        <taxon>eudicotyledons</taxon>
        <taxon>Gunneridae</taxon>
        <taxon>Pentapetalae</taxon>
        <taxon>rosids</taxon>
        <taxon>fabids</taxon>
        <taxon>Rosales</taxon>
        <taxon>Rosaceae</taxon>
        <taxon>Amygdaloideae</taxon>
        <taxon>Maleae</taxon>
        <taxon>Malus</taxon>
    </lineage>
</organism>
<dbReference type="GO" id="GO:0036503">
    <property type="term" value="P:ERAD pathway"/>
    <property type="evidence" value="ECO:0007669"/>
    <property type="project" value="TreeGrafter"/>
</dbReference>
<sequence length="1945" mass="214584">MAEASSASATKSDEEKVEMLDRLLTRLALCDDSNLQPLLSKLLPFTISSLSSQSSAVRNKVLEILSHVNKRVKHQPEIGLPLSELWNIYSEANTASMVRNFCILYIEMAMDRADTKQKEDFAAILLSGVSRLPLQHQEIILRLATKVIGECHSKGINDEVAAKYRMISDSQDRNVFLEFCLHTLLYQQSSQRECPPGLSVAQTNRVTGKQPLKNDILLTRKLGILNVIDSMELAPELVYPLYVASSVDCQEPVVKRGEELLKKKAAGANLDDSDLINKLFLLFNGTAGSQSVAPESRITPANPALKAKLISIFCRSITAANSFPATLQCIFGCIYGSDTTSRLKQLGMEFTVWSKIDQLKLMGPVILSGILKSLDTVSSSESDATVRDSKTFAYQAIGLLAQRMPQLFRDKIDMAVRLFDALKVEAHHFRLSIQEATNSLATAYKGAPSTVLKDLEMLLLKNAQEEQSEVRFCVIRWATSLFDLQHCPSRFICMLGAADTKLDIREIALEGLLLVKDDGQIMSQKQELHYPKLGVMLDYILRQQPNLLDSSEMREQKLHFPSKTYLVMIQFLLKCFDSELEQDSSIKGSTDFQSSVEALCLLLEHAMAFEGSVELHAQASKALILIALRYAQKVSWLRQLLSHVDLDTREAAARLLGFASSALAPAESSALISELIASVSGRRKIRFEEQHGALCAVGYVTADCMSRTPAQLFREQPVPCVVNNRIKGDPILAFILSDAFYARDLESFEIPDALFQTTLKCLVDVTNSETAPLASIATQALGHIGLIIPLPSLVIDSSSVDILVVLNEKLRKLLGGDDNKAIQKVVISIGHMCVKETSSSRLNIALNLIFSLSRSKVEDILFAAGEALSFLWGGVPVTADLILKANYSLSMASNFLMGDVTSSLSKYISIEKNGAEEERNAKVRDAITKKLFDDLLYSTRKEDRCSGTVWLLSITMYCGHDPAIQKMLPDIQEAFSHLLGEQNELTQELASQGMSIVYELGDAAMKENLVHALVNSLTGSGKRKRAIKLDEDSEVFQEGVIGEGLSGGKLSTYKELCNVANEMGQPDLIYKFMDLANYQASLNSKRGAAFGFSKIAKQAGDALKPHLRSLIPRLVRYQYDPDKNVQDAMSHIWKSLVADSKKTIDENMDLIVDDLLIQCGSRLWRSRESSCLALADIIQGRKFDQVGKHLRKLWSAAFRAMDDIKETVRNSGDKLCRALTSLTVRLSDVSLTDVSEARHTMDIVLPYLLTDGILSKVDSIRKASIGVVMKLAKLNLNLEGMSYSVVELGGYVNSVVELELGGYDTANKGSKAKVLWGYCRIALLWVIWMDKNIRIFGNNKGVGVEELWERVRFWSSLCVSFLSEFRDNSLSWIAIRPHLSDLVCCMLESLSSLEDQGLNYVELHAANAGIQTEKLENLRISIAKGSPMWETLDLCIKVVDVESLDQLVPRLAQLVRSGVGLNTRVGVASFITLLVQKVGVEIKPYTSRLLRLLFPVVKDEKSAASKRAFAGACAAVLKHAAPTQAEKLIDDTVALHTGDKNYQVSCAILLKSYSSVASDALSGYLAAIIPAIFISRFEDDKVISSLFEELWEEHASGERVALQLYLVEIVSLICEGIGSSSWASKKKSAQAISKLSDVLGESLSSYYPVLLQSLMKEIPGRLWEGKDALLDAIAALSVSCHKAISSDDPSTLNEILSIVSSACTKKAKKYREAALTCLEKVVRAFGNQEVFNVVFPLLFEIFSSASLDQSGKESLAGDAAKAEEDQVEKVSVPHNKILDCMTACIHVAHINDILGQQKNFLHVLITTLSSGLPWTVKVSALSSTKELCSMLQKALDDSQEPSIHASIISSVQELFLSMPPQIVECIRTINVAQVHVAASETLLVIVKLYEKLQTIHCRDEKFMGELVHLYEVEKNGEAKSLLKKCVDALENLKQEDVEDDSMCSA</sequence>
<name>A0A498K6W1_MALDO</name>
<dbReference type="Pfam" id="PF24492">
    <property type="entry name" value="HEAT_ECM29"/>
    <property type="match status" value="1"/>
</dbReference>
<evidence type="ECO:0000313" key="9">
    <source>
        <dbReference type="EMBL" id="RXI03126.1"/>
    </source>
</evidence>
<dbReference type="Pfam" id="PF23271">
    <property type="entry name" value="HEAT_GCN1"/>
    <property type="match status" value="1"/>
</dbReference>
<dbReference type="InterPro" id="IPR024372">
    <property type="entry name" value="Ecm29_N"/>
</dbReference>
<keyword evidence="2" id="KW-0963">Cytoplasm</keyword>
<dbReference type="PANTHER" id="PTHR23346">
    <property type="entry name" value="TRANSLATIONAL ACTIVATOR GCN1-RELATED"/>
    <property type="match status" value="1"/>
</dbReference>
<comment type="subcellular location">
    <subcellularLocation>
        <location evidence="1">Cytoplasm</location>
    </subcellularLocation>
</comment>
<feature type="domain" description="ECM29 ARM-like repeats" evidence="7">
    <location>
        <begin position="626"/>
        <end position="708"/>
    </location>
</feature>
<evidence type="ECO:0008006" key="11">
    <source>
        <dbReference type="Google" id="ProtNLM"/>
    </source>
</evidence>
<dbReference type="Pfam" id="PF23731">
    <property type="entry name" value="ARM_ECM29_C"/>
    <property type="match status" value="1"/>
</dbReference>
<dbReference type="InterPro" id="IPR016024">
    <property type="entry name" value="ARM-type_fold"/>
</dbReference>
<dbReference type="Pfam" id="PF23702">
    <property type="entry name" value="ARM_ECM29"/>
    <property type="match status" value="1"/>
</dbReference>
<evidence type="ECO:0000313" key="10">
    <source>
        <dbReference type="Proteomes" id="UP000290289"/>
    </source>
</evidence>
<gene>
    <name evidence="9" type="ORF">DVH24_003778</name>
</gene>
<evidence type="ECO:0000256" key="4">
    <source>
        <dbReference type="ARBA" id="ARBA00022942"/>
    </source>
</evidence>